<feature type="binding site" evidence="7">
    <location>
        <position position="26"/>
    </location>
    <ligand>
        <name>Fe cation</name>
        <dbReference type="ChEBI" id="CHEBI:24875"/>
        <label>1</label>
    </ligand>
</feature>
<dbReference type="GO" id="GO:0006879">
    <property type="term" value="P:intracellular iron ion homeostasis"/>
    <property type="evidence" value="ECO:0007669"/>
    <property type="project" value="UniProtKB-KW"/>
</dbReference>
<dbReference type="CDD" id="cd01055">
    <property type="entry name" value="Nonheme_Ferritin"/>
    <property type="match status" value="1"/>
</dbReference>
<dbReference type="PROSITE" id="PS50905">
    <property type="entry name" value="FERRITIN_LIKE"/>
    <property type="match status" value="1"/>
</dbReference>
<proteinExistence type="inferred from homology"/>
<evidence type="ECO:0000256" key="3">
    <source>
        <dbReference type="ARBA" id="ARBA00022723"/>
    </source>
</evidence>
<gene>
    <name evidence="10" type="ORF">SAMN06296241_0548</name>
</gene>
<dbReference type="InterPro" id="IPR009040">
    <property type="entry name" value="Ferritin-like_diiron"/>
</dbReference>
<dbReference type="InterPro" id="IPR001519">
    <property type="entry name" value="Ferritin"/>
</dbReference>
<keyword evidence="3 7" id="KW-0479">Metal-binding</keyword>
<comment type="catalytic activity">
    <reaction evidence="8">
        <text>4 Fe(2+) + O2 + 6 H2O = 4 iron(III) oxide-hydroxide + 12 H(+)</text>
        <dbReference type="Rhea" id="RHEA:11972"/>
        <dbReference type="ChEBI" id="CHEBI:15377"/>
        <dbReference type="ChEBI" id="CHEBI:15378"/>
        <dbReference type="ChEBI" id="CHEBI:15379"/>
        <dbReference type="ChEBI" id="CHEBI:29033"/>
        <dbReference type="ChEBI" id="CHEBI:78619"/>
        <dbReference type="EC" id="1.16.3.2"/>
    </reaction>
</comment>
<sequence>MKDIVRQKIGINVDVMDLLNEQIAKEAHSAAAYLAMASWCDHNGLVYSADFFYKQSNEEREHMLKIFKFINENGGTAYSPEVSNINHEFNSLQEIFETALDQEIQISKSIHNIVTKCRKVMDYGTENFLQWFIQEQMEEENQFRRILEMFDLMGTDGLALKLIDERIKHGE</sequence>
<dbReference type="GO" id="GO:0006826">
    <property type="term" value="P:iron ion transport"/>
    <property type="evidence" value="ECO:0007669"/>
    <property type="project" value="InterPro"/>
</dbReference>
<dbReference type="GO" id="GO:0016491">
    <property type="term" value="F:oxidoreductase activity"/>
    <property type="evidence" value="ECO:0007669"/>
    <property type="project" value="UniProtKB-KW"/>
</dbReference>
<dbReference type="InterPro" id="IPR009078">
    <property type="entry name" value="Ferritin-like_SF"/>
</dbReference>
<feature type="binding site" evidence="7">
    <location>
        <position position="59"/>
    </location>
    <ligand>
        <name>Fe cation</name>
        <dbReference type="ChEBI" id="CHEBI:24875"/>
        <label>1</label>
    </ligand>
</feature>
<dbReference type="InterPro" id="IPR008331">
    <property type="entry name" value="Ferritin_DPS_dom"/>
</dbReference>
<dbReference type="Pfam" id="PF00210">
    <property type="entry name" value="Ferritin"/>
    <property type="match status" value="1"/>
</dbReference>
<comment type="function">
    <text evidence="6">May alleviate iron toxicity in the presence of oxygen.</text>
</comment>
<dbReference type="GO" id="GO:0042802">
    <property type="term" value="F:identical protein binding"/>
    <property type="evidence" value="ECO:0007669"/>
    <property type="project" value="UniProtKB-ARBA"/>
</dbReference>
<dbReference type="PANTHER" id="PTHR11431:SF127">
    <property type="entry name" value="BACTERIAL NON-HEME FERRITIN"/>
    <property type="match status" value="1"/>
</dbReference>
<evidence type="ECO:0000256" key="1">
    <source>
        <dbReference type="ARBA" id="ARBA00006950"/>
    </source>
</evidence>
<evidence type="ECO:0000256" key="7">
    <source>
        <dbReference type="PIRSR" id="PIRSR601519-1"/>
    </source>
</evidence>
<evidence type="ECO:0000256" key="8">
    <source>
        <dbReference type="RuleBase" id="RU361145"/>
    </source>
</evidence>
<keyword evidence="4" id="KW-0560">Oxidoreductase</keyword>
<dbReference type="GO" id="GO:0005737">
    <property type="term" value="C:cytoplasm"/>
    <property type="evidence" value="ECO:0007669"/>
    <property type="project" value="UniProtKB-SubCell"/>
</dbReference>
<dbReference type="EC" id="1.16.3.2" evidence="8"/>
<evidence type="ECO:0000256" key="6">
    <source>
        <dbReference type="ARBA" id="ARBA00054546"/>
    </source>
</evidence>
<organism evidence="10 11">
    <name type="scientific">Salinimicrobium sediminis</name>
    <dbReference type="NCBI Taxonomy" id="1343891"/>
    <lineage>
        <taxon>Bacteria</taxon>
        <taxon>Pseudomonadati</taxon>
        <taxon>Bacteroidota</taxon>
        <taxon>Flavobacteriia</taxon>
        <taxon>Flavobacteriales</taxon>
        <taxon>Flavobacteriaceae</taxon>
        <taxon>Salinimicrobium</taxon>
    </lineage>
</organism>
<comment type="function">
    <text evidence="8">Iron-storage protein.</text>
</comment>
<evidence type="ECO:0000256" key="2">
    <source>
        <dbReference type="ARBA" id="ARBA00022434"/>
    </source>
</evidence>
<dbReference type="GO" id="GO:0008198">
    <property type="term" value="F:ferrous iron binding"/>
    <property type="evidence" value="ECO:0007669"/>
    <property type="project" value="TreeGrafter"/>
</dbReference>
<keyword evidence="2 8" id="KW-0409">Iron storage</keyword>
<dbReference type="InterPro" id="IPR041719">
    <property type="entry name" value="Ferritin_prok"/>
</dbReference>
<dbReference type="GO" id="GO:0008199">
    <property type="term" value="F:ferric iron binding"/>
    <property type="evidence" value="ECO:0007669"/>
    <property type="project" value="InterPro"/>
</dbReference>
<comment type="subcellular location">
    <subcellularLocation>
        <location evidence="8">Cytoplasm</location>
    </subcellularLocation>
</comment>
<feature type="binding site" evidence="7">
    <location>
        <position position="62"/>
    </location>
    <ligand>
        <name>Fe cation</name>
        <dbReference type="ChEBI" id="CHEBI:24875"/>
        <label>1</label>
    </ligand>
</feature>
<keyword evidence="11" id="KW-1185">Reference proteome</keyword>
<keyword evidence="8" id="KW-0963">Cytoplasm</keyword>
<dbReference type="Gene3D" id="1.20.1260.10">
    <property type="match status" value="1"/>
</dbReference>
<feature type="binding site" evidence="7">
    <location>
        <position position="136"/>
    </location>
    <ligand>
        <name>Fe cation</name>
        <dbReference type="ChEBI" id="CHEBI:24875"/>
        <label>1</label>
    </ligand>
</feature>
<dbReference type="RefSeq" id="WP_097054801.1">
    <property type="nucleotide sequence ID" value="NZ_OCMF01000001.1"/>
</dbReference>
<feature type="domain" description="Ferritin-like diiron" evidence="9">
    <location>
        <begin position="9"/>
        <end position="154"/>
    </location>
</feature>
<evidence type="ECO:0000259" key="9">
    <source>
        <dbReference type="PROSITE" id="PS50905"/>
    </source>
</evidence>
<dbReference type="OrthoDB" id="9801481at2"/>
<accession>A0A285X156</accession>
<dbReference type="SUPFAM" id="SSF47240">
    <property type="entry name" value="Ferritin-like"/>
    <property type="match status" value="1"/>
</dbReference>
<evidence type="ECO:0000256" key="5">
    <source>
        <dbReference type="ARBA" id="ARBA00023004"/>
    </source>
</evidence>
<dbReference type="AlphaFoldDB" id="A0A285X156"/>
<dbReference type="PANTHER" id="PTHR11431">
    <property type="entry name" value="FERRITIN"/>
    <property type="match status" value="1"/>
</dbReference>
<reference evidence="11" key="1">
    <citation type="submission" date="2017-09" db="EMBL/GenBank/DDBJ databases">
        <authorList>
            <person name="Varghese N."/>
            <person name="Submissions S."/>
        </authorList>
    </citation>
    <scope>NUCLEOTIDE SEQUENCE [LARGE SCALE GENOMIC DNA]</scope>
    <source>
        <strain evidence="11">CGMCC 1.12641</strain>
    </source>
</reference>
<evidence type="ECO:0000313" key="11">
    <source>
        <dbReference type="Proteomes" id="UP000219193"/>
    </source>
</evidence>
<dbReference type="FunFam" id="1.20.1260.10:FF:000001">
    <property type="entry name" value="Non-heme ferritin"/>
    <property type="match status" value="1"/>
</dbReference>
<dbReference type="InterPro" id="IPR012347">
    <property type="entry name" value="Ferritin-like"/>
</dbReference>
<keyword evidence="5 7" id="KW-0408">Iron</keyword>
<dbReference type="EMBL" id="OCMF01000001">
    <property type="protein sequence ID" value="SOC79028.1"/>
    <property type="molecule type" value="Genomic_DNA"/>
</dbReference>
<protein>
    <recommendedName>
        <fullName evidence="8">Ferritin</fullName>
        <ecNumber evidence="8">1.16.3.2</ecNumber>
    </recommendedName>
</protein>
<evidence type="ECO:0000256" key="4">
    <source>
        <dbReference type="ARBA" id="ARBA00023002"/>
    </source>
</evidence>
<feature type="binding site" evidence="7">
    <location>
        <position position="103"/>
    </location>
    <ligand>
        <name>Fe cation</name>
        <dbReference type="ChEBI" id="CHEBI:24875"/>
        <label>1</label>
    </ligand>
</feature>
<name>A0A285X156_9FLAO</name>
<comment type="similarity">
    <text evidence="1 8">Belongs to the ferritin family. Prokaryotic subfamily.</text>
</comment>
<dbReference type="Proteomes" id="UP000219193">
    <property type="component" value="Unassembled WGS sequence"/>
</dbReference>
<evidence type="ECO:0000313" key="10">
    <source>
        <dbReference type="EMBL" id="SOC79028.1"/>
    </source>
</evidence>